<evidence type="ECO:0000256" key="1">
    <source>
        <dbReference type="ARBA" id="ARBA00010126"/>
    </source>
</evidence>
<gene>
    <name evidence="5" type="ORF">TSAR_000408</name>
</gene>
<feature type="region of interest" description="Disordered" evidence="3">
    <location>
        <begin position="15"/>
        <end position="34"/>
    </location>
</feature>
<dbReference type="STRING" id="543379.A0A232EPD3"/>
<comment type="similarity">
    <text evidence="1">Belongs to the NSRP1 family.</text>
</comment>
<accession>A0A232EPD3</accession>
<evidence type="ECO:0000313" key="5">
    <source>
        <dbReference type="EMBL" id="OXU20176.1"/>
    </source>
</evidence>
<feature type="domain" description="Nuclear speckle splicing regulatory protein 1 N-terminal" evidence="4">
    <location>
        <begin position="58"/>
        <end position="172"/>
    </location>
</feature>
<dbReference type="Pfam" id="PF09745">
    <property type="entry name" value="NSRP1_N"/>
    <property type="match status" value="1"/>
</dbReference>
<organism evidence="5 6">
    <name type="scientific">Trichomalopsis sarcophagae</name>
    <dbReference type="NCBI Taxonomy" id="543379"/>
    <lineage>
        <taxon>Eukaryota</taxon>
        <taxon>Metazoa</taxon>
        <taxon>Ecdysozoa</taxon>
        <taxon>Arthropoda</taxon>
        <taxon>Hexapoda</taxon>
        <taxon>Insecta</taxon>
        <taxon>Pterygota</taxon>
        <taxon>Neoptera</taxon>
        <taxon>Endopterygota</taxon>
        <taxon>Hymenoptera</taxon>
        <taxon>Apocrita</taxon>
        <taxon>Proctotrupomorpha</taxon>
        <taxon>Chalcidoidea</taxon>
        <taxon>Pteromalidae</taxon>
        <taxon>Pteromalinae</taxon>
        <taxon>Trichomalopsis</taxon>
    </lineage>
</organism>
<evidence type="ECO:0000313" key="6">
    <source>
        <dbReference type="Proteomes" id="UP000215335"/>
    </source>
</evidence>
<comment type="caution">
    <text evidence="5">The sequence shown here is derived from an EMBL/GenBank/DDBJ whole genome shotgun (WGS) entry which is preliminary data.</text>
</comment>
<keyword evidence="2" id="KW-0175">Coiled coil</keyword>
<keyword evidence="6" id="KW-1185">Reference proteome</keyword>
<dbReference type="Proteomes" id="UP000215335">
    <property type="component" value="Unassembled WGS sequence"/>
</dbReference>
<dbReference type="OrthoDB" id="446635at2759"/>
<name>A0A232EPD3_9HYME</name>
<dbReference type="InterPro" id="IPR018612">
    <property type="entry name" value="NSRP1_N"/>
</dbReference>
<dbReference type="PANTHER" id="PTHR31938:SF4">
    <property type="entry name" value="NUCLEAR SPECKLE SPLICING REGULATORY PROTEIN 1"/>
    <property type="match status" value="1"/>
</dbReference>
<proteinExistence type="inferred from homology"/>
<dbReference type="AlphaFoldDB" id="A0A232EPD3"/>
<evidence type="ECO:0000259" key="4">
    <source>
        <dbReference type="Pfam" id="PF09745"/>
    </source>
</evidence>
<feature type="compositionally biased region" description="Basic and acidic residues" evidence="3">
    <location>
        <begin position="189"/>
        <end position="222"/>
    </location>
</feature>
<protein>
    <recommendedName>
        <fullName evidence="4">Nuclear speckle splicing regulatory protein 1 N-terminal domain-containing protein</fullName>
    </recommendedName>
</protein>
<dbReference type="InterPro" id="IPR042816">
    <property type="entry name" value="Nsrp1"/>
</dbReference>
<dbReference type="PANTHER" id="PTHR31938">
    <property type="entry name" value="NUCLEAR SPECKLE SPLICING REGULATORY PROTEIN 1"/>
    <property type="match status" value="1"/>
</dbReference>
<feature type="region of interest" description="Disordered" evidence="3">
    <location>
        <begin position="189"/>
        <end position="318"/>
    </location>
</feature>
<sequence>MAKQYGLVLPKKNLSAPKAGNVFGNDDDSEEEGGTDWVKKALKAENEKNKIKRQTQIYMQKALKEDPSIFQYDEVYDEIERTKEEERSVKKVEKKAKYIDNLLKTAELRKKEQELRKDRIIQKEIEAEDAMFPDKERYVTSSYKAKLEEMKKFEAEQDNQDRLEAIGDVTKQKDMSGFYRHLYRQTVEKNDADLGIKPKISEESKKVEEKLELKDDIDKDDPIPSDSESDDDAKDIPKSSSVAKLKKKRQYRKRAQEASESESEPEPEKQRGKEGDAETDKSEKTDSKHESESPSKKAKISDEVEDEEEKSSIPSAEEVAKLLNKKYAEKTTEKTPTSNGVNKTVEEKPKVEEKVKINIWEKRTVGPIFEAALQRYLIRKQERLAGF</sequence>
<evidence type="ECO:0000256" key="3">
    <source>
        <dbReference type="SAM" id="MobiDB-lite"/>
    </source>
</evidence>
<feature type="compositionally biased region" description="Basic residues" evidence="3">
    <location>
        <begin position="244"/>
        <end position="253"/>
    </location>
</feature>
<dbReference type="GO" id="GO:0000381">
    <property type="term" value="P:regulation of alternative mRNA splicing, via spliceosome"/>
    <property type="evidence" value="ECO:0007669"/>
    <property type="project" value="InterPro"/>
</dbReference>
<feature type="compositionally biased region" description="Basic and acidic residues" evidence="3">
    <location>
        <begin position="266"/>
        <end position="302"/>
    </location>
</feature>
<evidence type="ECO:0000256" key="2">
    <source>
        <dbReference type="ARBA" id="ARBA00023054"/>
    </source>
</evidence>
<reference evidence="5 6" key="1">
    <citation type="journal article" date="2017" name="Curr. Biol.">
        <title>The Evolution of Venom by Co-option of Single-Copy Genes.</title>
        <authorList>
            <person name="Martinson E.O."/>
            <person name="Mrinalini"/>
            <person name="Kelkar Y.D."/>
            <person name="Chang C.H."/>
            <person name="Werren J.H."/>
        </authorList>
    </citation>
    <scope>NUCLEOTIDE SEQUENCE [LARGE SCALE GENOMIC DNA]</scope>
    <source>
        <strain evidence="5 6">Alberta</strain>
        <tissue evidence="5">Whole body</tissue>
    </source>
</reference>
<feature type="compositionally biased region" description="Acidic residues" evidence="3">
    <location>
        <begin position="25"/>
        <end position="34"/>
    </location>
</feature>
<dbReference type="EMBL" id="NNAY01002983">
    <property type="protein sequence ID" value="OXU20176.1"/>
    <property type="molecule type" value="Genomic_DNA"/>
</dbReference>